<reference evidence="1 2" key="1">
    <citation type="submission" date="2014-12" db="EMBL/GenBank/DDBJ databases">
        <title>Draft Genome Sequence of Pseudoalteromonas luteoviolacea HI1.</title>
        <authorList>
            <person name="Asahina A.Y."/>
            <person name="Hadfield M.G."/>
        </authorList>
    </citation>
    <scope>NUCLEOTIDE SEQUENCE [LARGE SCALE GENOMIC DNA]</scope>
    <source>
        <strain evidence="1 2">HI1</strain>
    </source>
</reference>
<gene>
    <name evidence="1" type="ORF">JF50_25660</name>
</gene>
<dbReference type="EMBL" id="JWIC01000010">
    <property type="protein sequence ID" value="KID55304.1"/>
    <property type="molecule type" value="Genomic_DNA"/>
</dbReference>
<protein>
    <recommendedName>
        <fullName evidence="3">DUF4879 domain-containing protein</fullName>
    </recommendedName>
</protein>
<proteinExistence type="predicted"/>
<evidence type="ECO:0008006" key="3">
    <source>
        <dbReference type="Google" id="ProtNLM"/>
    </source>
</evidence>
<dbReference type="Proteomes" id="UP000031327">
    <property type="component" value="Unassembled WGS sequence"/>
</dbReference>
<dbReference type="AlphaFoldDB" id="A0A0C1MEU1"/>
<accession>A0A0C1MEU1</accession>
<name>A0A0C1MEU1_9GAMM</name>
<comment type="caution">
    <text evidence="1">The sequence shown here is derived from an EMBL/GenBank/DDBJ whole genome shotgun (WGS) entry which is preliminary data.</text>
</comment>
<evidence type="ECO:0000313" key="2">
    <source>
        <dbReference type="Proteomes" id="UP000031327"/>
    </source>
</evidence>
<dbReference type="Gene3D" id="2.60.40.2870">
    <property type="match status" value="1"/>
</dbReference>
<dbReference type="InterPro" id="IPR032624">
    <property type="entry name" value="DUF4879"/>
</dbReference>
<organism evidence="1 2">
    <name type="scientific">Pseudoalteromonas luteoviolacea</name>
    <dbReference type="NCBI Taxonomy" id="43657"/>
    <lineage>
        <taxon>Bacteria</taxon>
        <taxon>Pseudomonadati</taxon>
        <taxon>Pseudomonadota</taxon>
        <taxon>Gammaproteobacteria</taxon>
        <taxon>Alteromonadales</taxon>
        <taxon>Pseudoalteromonadaceae</taxon>
        <taxon>Pseudoalteromonas</taxon>
    </lineage>
</organism>
<evidence type="ECO:0000313" key="1">
    <source>
        <dbReference type="EMBL" id="KID55304.1"/>
    </source>
</evidence>
<dbReference type="Pfam" id="PF16219">
    <property type="entry name" value="DUF4879"/>
    <property type="match status" value="1"/>
</dbReference>
<sequence>MGPASGIEYFEIYAVGSSNIGFETVSSNQSSTSRDHGGNQIRVAVIQYGYGNPGNATFAGQSKAPSSTVNLCGSMSNLSNCSVGQTVTGFLYYYDFFGPQNGQLSVSSSSIASPFGYWSDSIYIN</sequence>